<dbReference type="PANTHER" id="PTHR47487:SF8">
    <property type="entry name" value="OS08G0270900 PROTEIN"/>
    <property type="match status" value="1"/>
</dbReference>
<accession>B9STT6</accession>
<dbReference type="KEGG" id="rcu:8264842"/>
<feature type="domain" description="U1-type" evidence="2">
    <location>
        <begin position="206"/>
        <end position="240"/>
    </location>
</feature>
<sequence>MEFRFRAADSRPPEYFFHPSSSGTAYFSEHAFRANYHVIDSTQDSDLMRNEMLHREMEKDRIREQIIMEEMTMRRRILEAEVRREMMIEREIAMRAVGGYNDDSYEETLEPTILAPQFHFMNQLNNRRVEDRPAFPGRGFLDHSPRRLSEAWAGPDVNAAKENSKGKVVVLAKPDPNLFGVKRKAATPPVGGTHELPCTVLKKKPKEEWSCALCRVSATSEQGLNNHLRGKKHKAKEARLRANKMAKTPCSRPLPKKSLRQTKLTVSTADLELEPEAEAESVQVDKNDDDTDKKMGNKVAENNNDKLQVQKNGSVKSKKKNVVKKVLKEERTAEFRMKKKFKFWCEMCRIGAYSAVVMEAHEKGKKHLAQLQELGENGEVAVVASSSEASMKAKDAEAVAENAEEQMIENAINNGKNKGNLCR</sequence>
<protein>
    <recommendedName>
        <fullName evidence="2">U1-type domain-containing protein</fullName>
    </recommendedName>
</protein>
<dbReference type="InterPro" id="IPR036236">
    <property type="entry name" value="Znf_C2H2_sf"/>
</dbReference>
<dbReference type="OrthoDB" id="10009287at2759"/>
<name>B9STT6_RICCO</name>
<evidence type="ECO:0000313" key="4">
    <source>
        <dbReference type="Proteomes" id="UP000008311"/>
    </source>
</evidence>
<dbReference type="Pfam" id="PF12874">
    <property type="entry name" value="zf-met"/>
    <property type="match status" value="2"/>
</dbReference>
<reference evidence="4" key="1">
    <citation type="journal article" date="2010" name="Nat. Biotechnol.">
        <title>Draft genome sequence of the oilseed species Ricinus communis.</title>
        <authorList>
            <person name="Chan A.P."/>
            <person name="Crabtree J."/>
            <person name="Zhao Q."/>
            <person name="Lorenzi H."/>
            <person name="Orvis J."/>
            <person name="Puiu D."/>
            <person name="Melake-Berhan A."/>
            <person name="Jones K.M."/>
            <person name="Redman J."/>
            <person name="Chen G."/>
            <person name="Cahoon E.B."/>
            <person name="Gedil M."/>
            <person name="Stanke M."/>
            <person name="Haas B.J."/>
            <person name="Wortman J.R."/>
            <person name="Fraser-Liggett C.M."/>
            <person name="Ravel J."/>
            <person name="Rabinowicz P.D."/>
        </authorList>
    </citation>
    <scope>NUCLEOTIDE SEQUENCE [LARGE SCALE GENOMIC DNA]</scope>
    <source>
        <strain evidence="4">cv. Hale</strain>
    </source>
</reference>
<dbReference type="FunCoup" id="B9STT6">
    <property type="interactions" value="3"/>
</dbReference>
<dbReference type="SUPFAM" id="SSF57667">
    <property type="entry name" value="beta-beta-alpha zinc fingers"/>
    <property type="match status" value="2"/>
</dbReference>
<evidence type="ECO:0000259" key="2">
    <source>
        <dbReference type="SMART" id="SM00451"/>
    </source>
</evidence>
<feature type="region of interest" description="Disordered" evidence="1">
    <location>
        <begin position="266"/>
        <end position="303"/>
    </location>
</feature>
<dbReference type="Gene3D" id="3.30.160.60">
    <property type="entry name" value="Classic Zinc Finger"/>
    <property type="match status" value="2"/>
</dbReference>
<gene>
    <name evidence="3" type="ORF">RCOM_0623850</name>
</gene>
<organism evidence="3 4">
    <name type="scientific">Ricinus communis</name>
    <name type="common">Castor bean</name>
    <dbReference type="NCBI Taxonomy" id="3988"/>
    <lineage>
        <taxon>Eukaryota</taxon>
        <taxon>Viridiplantae</taxon>
        <taxon>Streptophyta</taxon>
        <taxon>Embryophyta</taxon>
        <taxon>Tracheophyta</taxon>
        <taxon>Spermatophyta</taxon>
        <taxon>Magnoliopsida</taxon>
        <taxon>eudicotyledons</taxon>
        <taxon>Gunneridae</taxon>
        <taxon>Pentapetalae</taxon>
        <taxon>rosids</taxon>
        <taxon>fabids</taxon>
        <taxon>Malpighiales</taxon>
        <taxon>Euphorbiaceae</taxon>
        <taxon>Acalyphoideae</taxon>
        <taxon>Acalypheae</taxon>
        <taxon>Ricinus</taxon>
    </lineage>
</organism>
<dbReference type="PANTHER" id="PTHR47487">
    <property type="entry name" value="OS06G0651300 PROTEIN-RELATED"/>
    <property type="match status" value="1"/>
</dbReference>
<dbReference type="GO" id="GO:0008270">
    <property type="term" value="F:zinc ion binding"/>
    <property type="evidence" value="ECO:0007669"/>
    <property type="project" value="InterPro"/>
</dbReference>
<keyword evidence="4" id="KW-1185">Reference proteome</keyword>
<dbReference type="InParanoid" id="B9STT6"/>
<dbReference type="eggNOG" id="ENOG502S02K">
    <property type="taxonomic scope" value="Eukaryota"/>
</dbReference>
<feature type="domain" description="U1-type" evidence="2">
    <location>
        <begin position="340"/>
        <end position="374"/>
    </location>
</feature>
<evidence type="ECO:0000256" key="1">
    <source>
        <dbReference type="SAM" id="MobiDB-lite"/>
    </source>
</evidence>
<dbReference type="STRING" id="3988.B9STT6"/>
<evidence type="ECO:0000313" key="3">
    <source>
        <dbReference type="EMBL" id="EEF33001.1"/>
    </source>
</evidence>
<dbReference type="AlphaFoldDB" id="B9STT6"/>
<proteinExistence type="predicted"/>
<feature type="compositionally biased region" description="Basic and acidic residues" evidence="1">
    <location>
        <begin position="283"/>
        <end position="295"/>
    </location>
</feature>
<dbReference type="InterPro" id="IPR003604">
    <property type="entry name" value="Matrin/U1-like-C_Znf_C2H2"/>
</dbReference>
<dbReference type="EMBL" id="EQ974134">
    <property type="protein sequence ID" value="EEF33001.1"/>
    <property type="molecule type" value="Genomic_DNA"/>
</dbReference>
<dbReference type="SMART" id="SM00451">
    <property type="entry name" value="ZnF_U1"/>
    <property type="match status" value="2"/>
</dbReference>
<dbReference type="InterPro" id="IPR013087">
    <property type="entry name" value="Znf_C2H2_type"/>
</dbReference>
<dbReference type="Proteomes" id="UP000008311">
    <property type="component" value="Unassembled WGS sequence"/>
</dbReference>
<dbReference type="GO" id="GO:0003676">
    <property type="term" value="F:nucleic acid binding"/>
    <property type="evidence" value="ECO:0007669"/>
    <property type="project" value="InterPro"/>
</dbReference>